<name>A0A7R8UQY6_HERIL</name>
<organism evidence="1 2">
    <name type="scientific">Hermetia illucens</name>
    <name type="common">Black soldier fly</name>
    <dbReference type="NCBI Taxonomy" id="343691"/>
    <lineage>
        <taxon>Eukaryota</taxon>
        <taxon>Metazoa</taxon>
        <taxon>Ecdysozoa</taxon>
        <taxon>Arthropoda</taxon>
        <taxon>Hexapoda</taxon>
        <taxon>Insecta</taxon>
        <taxon>Pterygota</taxon>
        <taxon>Neoptera</taxon>
        <taxon>Endopterygota</taxon>
        <taxon>Diptera</taxon>
        <taxon>Brachycera</taxon>
        <taxon>Stratiomyomorpha</taxon>
        <taxon>Stratiomyidae</taxon>
        <taxon>Hermetiinae</taxon>
        <taxon>Hermetia</taxon>
    </lineage>
</organism>
<dbReference type="InParanoid" id="A0A7R8UQY6"/>
<sequence>MAIALLPFYCAKTHYPNPINLFRAVYDKRNNETASLTTTHSNFPEQKGHRGYLIASHILTNERTEHYGMLFTNATTISKPHVVKWSEERSKDERKKTLARNVKGF</sequence>
<dbReference type="Proteomes" id="UP000594454">
    <property type="component" value="Chromosome 3"/>
</dbReference>
<reference evidence="1 2" key="1">
    <citation type="submission" date="2020-11" db="EMBL/GenBank/DDBJ databases">
        <authorList>
            <person name="Wallbank WR R."/>
            <person name="Pardo Diaz C."/>
            <person name="Kozak K."/>
            <person name="Martin S."/>
            <person name="Jiggins C."/>
            <person name="Moest M."/>
            <person name="Warren A I."/>
            <person name="Generalovic N T."/>
            <person name="Byers J.R.P. K."/>
            <person name="Montejo-Kovacevich G."/>
            <person name="Yen C E."/>
        </authorList>
    </citation>
    <scope>NUCLEOTIDE SEQUENCE [LARGE SCALE GENOMIC DNA]</scope>
</reference>
<evidence type="ECO:0000313" key="2">
    <source>
        <dbReference type="Proteomes" id="UP000594454"/>
    </source>
</evidence>
<protein>
    <submittedName>
        <fullName evidence="1">Uncharacterized protein</fullName>
    </submittedName>
</protein>
<proteinExistence type="predicted"/>
<dbReference type="EMBL" id="LR899011">
    <property type="protein sequence ID" value="CAD7085015.1"/>
    <property type="molecule type" value="Genomic_DNA"/>
</dbReference>
<evidence type="ECO:0000313" key="1">
    <source>
        <dbReference type="EMBL" id="CAD7085015.1"/>
    </source>
</evidence>
<gene>
    <name evidence="1" type="ORF">HERILL_LOCUS7882</name>
</gene>
<keyword evidence="2" id="KW-1185">Reference proteome</keyword>
<dbReference type="AlphaFoldDB" id="A0A7R8UQY6"/>
<accession>A0A7R8UQY6</accession>